<gene>
    <name evidence="1" type="ORF">C8A05DRAFT_20191</name>
</gene>
<evidence type="ECO:0000313" key="1">
    <source>
        <dbReference type="EMBL" id="KAK3896949.1"/>
    </source>
</evidence>
<reference evidence="1" key="1">
    <citation type="journal article" date="2023" name="Mol. Phylogenet. Evol.">
        <title>Genome-scale phylogeny and comparative genomics of the fungal order Sordariales.</title>
        <authorList>
            <person name="Hensen N."/>
            <person name="Bonometti L."/>
            <person name="Westerberg I."/>
            <person name="Brannstrom I.O."/>
            <person name="Guillou S."/>
            <person name="Cros-Aarteil S."/>
            <person name="Calhoun S."/>
            <person name="Haridas S."/>
            <person name="Kuo A."/>
            <person name="Mondo S."/>
            <person name="Pangilinan J."/>
            <person name="Riley R."/>
            <person name="LaButti K."/>
            <person name="Andreopoulos B."/>
            <person name="Lipzen A."/>
            <person name="Chen C."/>
            <person name="Yan M."/>
            <person name="Daum C."/>
            <person name="Ng V."/>
            <person name="Clum A."/>
            <person name="Steindorff A."/>
            <person name="Ohm R.A."/>
            <person name="Martin F."/>
            <person name="Silar P."/>
            <person name="Natvig D.O."/>
            <person name="Lalanne C."/>
            <person name="Gautier V."/>
            <person name="Ament-Velasquez S.L."/>
            <person name="Kruys A."/>
            <person name="Hutchinson M.I."/>
            <person name="Powell A.J."/>
            <person name="Barry K."/>
            <person name="Miller A.N."/>
            <person name="Grigoriev I.V."/>
            <person name="Debuchy R."/>
            <person name="Gladieux P."/>
            <person name="Hiltunen Thoren M."/>
            <person name="Johannesson H."/>
        </authorList>
    </citation>
    <scope>NUCLEOTIDE SEQUENCE</scope>
    <source>
        <strain evidence="1">CBS 103.79</strain>
    </source>
</reference>
<sequence>FYTDVGRALLCGIPYANDCYRATNSLSASKAGSFQSKCRSSSCAAGELAEDMTAMQSLYASYCMNVGYTQPGATAWFTVGGGGPSSIGTVTPGQRTSSGPQ</sequence>
<protein>
    <submittedName>
        <fullName evidence="1">Uncharacterized protein</fullName>
    </submittedName>
</protein>
<reference evidence="1" key="2">
    <citation type="submission" date="2023-05" db="EMBL/GenBank/DDBJ databases">
        <authorList>
            <consortium name="Lawrence Berkeley National Laboratory"/>
            <person name="Steindorff A."/>
            <person name="Hensen N."/>
            <person name="Bonometti L."/>
            <person name="Westerberg I."/>
            <person name="Brannstrom I.O."/>
            <person name="Guillou S."/>
            <person name="Cros-Aarteil S."/>
            <person name="Calhoun S."/>
            <person name="Haridas S."/>
            <person name="Kuo A."/>
            <person name="Mondo S."/>
            <person name="Pangilinan J."/>
            <person name="Riley R."/>
            <person name="Labutti K."/>
            <person name="Andreopoulos B."/>
            <person name="Lipzen A."/>
            <person name="Chen C."/>
            <person name="Yanf M."/>
            <person name="Daum C."/>
            <person name="Ng V."/>
            <person name="Clum A."/>
            <person name="Ohm R."/>
            <person name="Martin F."/>
            <person name="Silar P."/>
            <person name="Natvig D."/>
            <person name="Lalanne C."/>
            <person name="Gautier V."/>
            <person name="Ament-Velasquez S.L."/>
            <person name="Kruys A."/>
            <person name="Hutchinson M.I."/>
            <person name="Powell A.J."/>
            <person name="Barry K."/>
            <person name="Miller A.N."/>
            <person name="Grigoriev I.V."/>
            <person name="Debuchy R."/>
            <person name="Gladieux P."/>
            <person name="Thoren M.H."/>
            <person name="Johannesson H."/>
        </authorList>
    </citation>
    <scope>NUCLEOTIDE SEQUENCE</scope>
    <source>
        <strain evidence="1">CBS 103.79</strain>
    </source>
</reference>
<comment type="caution">
    <text evidence="1">The sequence shown here is derived from an EMBL/GenBank/DDBJ whole genome shotgun (WGS) entry which is preliminary data.</text>
</comment>
<feature type="non-terminal residue" evidence="1">
    <location>
        <position position="1"/>
    </location>
</feature>
<dbReference type="Proteomes" id="UP001303889">
    <property type="component" value="Unassembled WGS sequence"/>
</dbReference>
<name>A0AAN6MAQ1_9PEZI</name>
<keyword evidence="2" id="KW-1185">Reference proteome</keyword>
<dbReference type="EMBL" id="MU856328">
    <property type="protein sequence ID" value="KAK3896949.1"/>
    <property type="molecule type" value="Genomic_DNA"/>
</dbReference>
<dbReference type="AlphaFoldDB" id="A0AAN6MAQ1"/>
<organism evidence="1 2">
    <name type="scientific">Staphylotrichum tortipilum</name>
    <dbReference type="NCBI Taxonomy" id="2831512"/>
    <lineage>
        <taxon>Eukaryota</taxon>
        <taxon>Fungi</taxon>
        <taxon>Dikarya</taxon>
        <taxon>Ascomycota</taxon>
        <taxon>Pezizomycotina</taxon>
        <taxon>Sordariomycetes</taxon>
        <taxon>Sordariomycetidae</taxon>
        <taxon>Sordariales</taxon>
        <taxon>Chaetomiaceae</taxon>
        <taxon>Staphylotrichum</taxon>
    </lineage>
</organism>
<proteinExistence type="predicted"/>
<evidence type="ECO:0000313" key="2">
    <source>
        <dbReference type="Proteomes" id="UP001303889"/>
    </source>
</evidence>
<accession>A0AAN6MAQ1</accession>